<feature type="transmembrane region" description="Helical" evidence="1">
    <location>
        <begin position="71"/>
        <end position="92"/>
    </location>
</feature>
<dbReference type="PANTHER" id="PTHR35395:SF1">
    <property type="entry name" value="DUF6536 DOMAIN-CONTAINING PROTEIN"/>
    <property type="match status" value="1"/>
</dbReference>
<evidence type="ECO:0000256" key="1">
    <source>
        <dbReference type="SAM" id="Phobius"/>
    </source>
</evidence>
<evidence type="ECO:0000313" key="3">
    <source>
        <dbReference type="Proteomes" id="UP001199106"/>
    </source>
</evidence>
<proteinExistence type="predicted"/>
<reference evidence="2" key="1">
    <citation type="submission" date="2021-07" db="EMBL/GenBank/DDBJ databases">
        <title>Genome Resource of American Ginseng Black Spot Pathogen Alternaria panax.</title>
        <authorList>
            <person name="Qiu C."/>
            <person name="Wang W."/>
            <person name="Liu Z."/>
        </authorList>
    </citation>
    <scope>NUCLEOTIDE SEQUENCE</scope>
    <source>
        <strain evidence="2">BNCC115425</strain>
    </source>
</reference>
<evidence type="ECO:0000313" key="2">
    <source>
        <dbReference type="EMBL" id="KAG9187589.1"/>
    </source>
</evidence>
<organism evidence="2 3">
    <name type="scientific">Alternaria panax</name>
    <dbReference type="NCBI Taxonomy" id="48097"/>
    <lineage>
        <taxon>Eukaryota</taxon>
        <taxon>Fungi</taxon>
        <taxon>Dikarya</taxon>
        <taxon>Ascomycota</taxon>
        <taxon>Pezizomycotina</taxon>
        <taxon>Dothideomycetes</taxon>
        <taxon>Pleosporomycetidae</taxon>
        <taxon>Pleosporales</taxon>
        <taxon>Pleosporineae</taxon>
        <taxon>Pleosporaceae</taxon>
        <taxon>Alternaria</taxon>
        <taxon>Alternaria sect. Panax</taxon>
    </lineage>
</organism>
<keyword evidence="1" id="KW-1133">Transmembrane helix</keyword>
<dbReference type="AlphaFoldDB" id="A0AAD4I912"/>
<sequence length="487" mass="54882">MKVHYVETNCTRYRETIRIDEINDLESRGLSSTDKDYRVYNEGSCSMGRDVICTLHEPMASKCRLNVRMSAAFVLMGCLVIKAVYMCAVNLLTRGKVKQQCLTFGDVIVASAADPELRLQGECMVNATESFRRLYSHTCHKHCFNHEVSKTGDEIGHCQKCKKWNTKDEFANLPQPTIATKIKKSLISNLGNTALTQMLIMMFCSLLLLAGSLTAAVILGSAATDWNKDCQDPESRYYMESECDMTSAQYFESISGGFGGFNRSLTVTSLTPDNLSNELIAFSISNAAQFIYSLLYLMMIYNITLISQESDWGKLEYRRKRIRTTLVSGTSFNQTYLLQLPKKILFPIMAYSTLTHWMLGEALQAHEAIWIEYSSERHVEHSKYILKWAAYPLWIATILILLMTGVCWWAFTYKREGFIPQMFGSVRVVMAATTGLEGFPDNGIQWGDLGEGERFRHAGLSAEEVGEIEPNELYAGVGGEGANVKRE</sequence>
<gene>
    <name evidence="2" type="ORF">G6011_05460</name>
</gene>
<dbReference type="PANTHER" id="PTHR35395">
    <property type="entry name" value="DUF6536 DOMAIN-CONTAINING PROTEIN"/>
    <property type="match status" value="1"/>
</dbReference>
<name>A0AAD4I912_9PLEO</name>
<feature type="transmembrane region" description="Helical" evidence="1">
    <location>
        <begin position="391"/>
        <end position="411"/>
    </location>
</feature>
<keyword evidence="3" id="KW-1185">Reference proteome</keyword>
<dbReference type="EMBL" id="JAANER010000007">
    <property type="protein sequence ID" value="KAG9187589.1"/>
    <property type="molecule type" value="Genomic_DNA"/>
</dbReference>
<keyword evidence="1" id="KW-0472">Membrane</keyword>
<comment type="caution">
    <text evidence="2">The sequence shown here is derived from an EMBL/GenBank/DDBJ whole genome shotgun (WGS) entry which is preliminary data.</text>
</comment>
<protein>
    <submittedName>
        <fullName evidence="2">Uncharacterized protein</fullName>
    </submittedName>
</protein>
<feature type="transmembrane region" description="Helical" evidence="1">
    <location>
        <begin position="279"/>
        <end position="301"/>
    </location>
</feature>
<accession>A0AAD4I912</accession>
<keyword evidence="1" id="KW-0812">Transmembrane</keyword>
<dbReference type="Proteomes" id="UP001199106">
    <property type="component" value="Unassembled WGS sequence"/>
</dbReference>
<feature type="transmembrane region" description="Helical" evidence="1">
    <location>
        <begin position="198"/>
        <end position="219"/>
    </location>
</feature>